<dbReference type="PANTHER" id="PTHR10073">
    <property type="entry name" value="DNA MISMATCH REPAIR PROTEIN MLH, PMS, MUTL"/>
    <property type="match status" value="1"/>
</dbReference>
<sequence>MDRKPIEELSDKLISQIAAGEVIERPSAVVKELLENSVDAGALAIEIRLEEGGCQRIVISDDGQGIPPKELALAVKRHATSKIASLEDLESVLTMGFRGEALASIASVSKLSITTKTIADDHAWKLTHPSHEIMPAAGAQGCRIDVEDLFYNTPARRKFLKSTATELGHCVEAIKRVALANPQIGFAVWHNGKPLYRWLIGSLETRANEILGAEFQAAQLAVDASSEIISLSGFIGAPTASRARADQQFIFVNQRFVKDKLINHAIRSAYQDVLHGDRQPILVLCLNILPELVDVNVHPAKIEVRFRDSRAVHQFIYHTVKDRLAHGAGQSRDTDDSESLTTFQASSIHALSPLQPVSTPYTFKNLSQSHPLQMSISVKDSMRQLFSIPNQALQSVTEPSFTQPHQAITPSENLSSSDDEFPLGNAIAQLAGIYILAQNRSGLVLVDMHAAHERVLYEQFKKDLGGQVAIQHLLVPIVLNISQIEMAAVTENQSLLNDLGFDVSPIGPEQISIRSLPALLSKSEPGLLMKGLIEDLKEIGSGQVIEAAKHERLASKACHSAVRAHRILSIPEMNALLREMENTDRADQCNHGRPTWIQLSINDLDKLFLRGK</sequence>
<evidence type="ECO:0000313" key="8">
    <source>
        <dbReference type="EMBL" id="SMC35662.1"/>
    </source>
</evidence>
<dbReference type="PANTHER" id="PTHR10073:SF12">
    <property type="entry name" value="DNA MISMATCH REPAIR PROTEIN MLH1"/>
    <property type="match status" value="1"/>
</dbReference>
<dbReference type="InterPro" id="IPR002099">
    <property type="entry name" value="MutL/Mlh/PMS"/>
</dbReference>
<dbReference type="SMART" id="SM01340">
    <property type="entry name" value="DNA_mis_repair"/>
    <property type="match status" value="1"/>
</dbReference>
<gene>
    <name evidence="5" type="primary">mutL</name>
    <name evidence="8" type="ORF">SAMN06296008_10364</name>
</gene>
<dbReference type="PROSITE" id="PS00058">
    <property type="entry name" value="DNA_MISMATCH_REPAIR_1"/>
    <property type="match status" value="1"/>
</dbReference>
<dbReference type="HAMAP" id="MF_00149">
    <property type="entry name" value="DNA_mis_repair"/>
    <property type="match status" value="1"/>
</dbReference>
<dbReference type="Gene3D" id="3.30.1540.20">
    <property type="entry name" value="MutL, C-terminal domain, dimerisation subdomain"/>
    <property type="match status" value="1"/>
</dbReference>
<dbReference type="InterPro" id="IPR014721">
    <property type="entry name" value="Ribsml_uS5_D2-typ_fold_subgr"/>
</dbReference>
<evidence type="ECO:0000259" key="6">
    <source>
        <dbReference type="SMART" id="SM00853"/>
    </source>
</evidence>
<dbReference type="SUPFAM" id="SSF55874">
    <property type="entry name" value="ATPase domain of HSP90 chaperone/DNA topoisomerase II/histidine kinase"/>
    <property type="match status" value="1"/>
</dbReference>
<dbReference type="Gene3D" id="3.30.1370.100">
    <property type="entry name" value="MutL, C-terminal domain, regulatory subdomain"/>
    <property type="match status" value="1"/>
</dbReference>
<evidence type="ECO:0000256" key="1">
    <source>
        <dbReference type="ARBA" id="ARBA00006082"/>
    </source>
</evidence>
<dbReference type="AlphaFoldDB" id="A0A1W1YHR1"/>
<dbReference type="GO" id="GO:0032300">
    <property type="term" value="C:mismatch repair complex"/>
    <property type="evidence" value="ECO:0007669"/>
    <property type="project" value="InterPro"/>
</dbReference>
<dbReference type="Pfam" id="PF13589">
    <property type="entry name" value="HATPase_c_3"/>
    <property type="match status" value="1"/>
</dbReference>
<dbReference type="InterPro" id="IPR013507">
    <property type="entry name" value="DNA_mismatch_S5_2-like"/>
</dbReference>
<evidence type="ECO:0000313" key="9">
    <source>
        <dbReference type="Proteomes" id="UP000192708"/>
    </source>
</evidence>
<dbReference type="GO" id="GO:0140664">
    <property type="term" value="F:ATP-dependent DNA damage sensor activity"/>
    <property type="evidence" value="ECO:0007669"/>
    <property type="project" value="InterPro"/>
</dbReference>
<dbReference type="InterPro" id="IPR038973">
    <property type="entry name" value="MutL/Mlh/Pms-like"/>
</dbReference>
<accession>A0A1W1YHR1</accession>
<dbReference type="NCBIfam" id="TIGR00585">
    <property type="entry name" value="mutl"/>
    <property type="match status" value="1"/>
</dbReference>
<feature type="domain" description="MutL C-terminal dimerisation" evidence="6">
    <location>
        <begin position="426"/>
        <end position="568"/>
    </location>
</feature>
<feature type="domain" description="DNA mismatch repair protein S5" evidence="7">
    <location>
        <begin position="207"/>
        <end position="325"/>
    </location>
</feature>
<dbReference type="InterPro" id="IPR042120">
    <property type="entry name" value="MutL_C_dimsub"/>
</dbReference>
<dbReference type="EMBL" id="FWXJ01000003">
    <property type="protein sequence ID" value="SMC35662.1"/>
    <property type="molecule type" value="Genomic_DNA"/>
</dbReference>
<evidence type="ECO:0000256" key="5">
    <source>
        <dbReference type="HAMAP-Rule" id="MF_00149"/>
    </source>
</evidence>
<dbReference type="InterPro" id="IPR037198">
    <property type="entry name" value="MutL_C_sf"/>
</dbReference>
<dbReference type="Proteomes" id="UP000192708">
    <property type="component" value="Unassembled WGS sequence"/>
</dbReference>
<evidence type="ECO:0000256" key="3">
    <source>
        <dbReference type="ARBA" id="ARBA00022763"/>
    </source>
</evidence>
<protein>
    <recommendedName>
        <fullName evidence="2 5">DNA mismatch repair protein MutL</fullName>
    </recommendedName>
</protein>
<dbReference type="GO" id="GO:0016887">
    <property type="term" value="F:ATP hydrolysis activity"/>
    <property type="evidence" value="ECO:0007669"/>
    <property type="project" value="InterPro"/>
</dbReference>
<name>A0A1W1YHR1_9BURK</name>
<evidence type="ECO:0000256" key="4">
    <source>
        <dbReference type="ARBA" id="ARBA00023204"/>
    </source>
</evidence>
<dbReference type="FunFam" id="3.30.565.10:FF:000003">
    <property type="entry name" value="DNA mismatch repair endonuclease MutL"/>
    <property type="match status" value="1"/>
</dbReference>
<keyword evidence="3 5" id="KW-0227">DNA damage</keyword>
<dbReference type="SUPFAM" id="SSF118116">
    <property type="entry name" value="DNA mismatch repair protein MutL"/>
    <property type="match status" value="1"/>
</dbReference>
<evidence type="ECO:0000259" key="7">
    <source>
        <dbReference type="SMART" id="SM01340"/>
    </source>
</evidence>
<dbReference type="InterPro" id="IPR036890">
    <property type="entry name" value="HATPase_C_sf"/>
</dbReference>
<dbReference type="Gene3D" id="3.30.230.10">
    <property type="match status" value="1"/>
</dbReference>
<dbReference type="Pfam" id="PF08676">
    <property type="entry name" value="MutL_C"/>
    <property type="match status" value="1"/>
</dbReference>
<dbReference type="OrthoDB" id="9763467at2"/>
<dbReference type="CDD" id="cd03482">
    <property type="entry name" value="MutL_Trans_MutL"/>
    <property type="match status" value="1"/>
</dbReference>
<dbReference type="RefSeq" id="WP_084282790.1">
    <property type="nucleotide sequence ID" value="NZ_FWXJ01000003.1"/>
</dbReference>
<organism evidence="8 9">
    <name type="scientific">Polynucleobacter kasalickyi</name>
    <dbReference type="NCBI Taxonomy" id="1938817"/>
    <lineage>
        <taxon>Bacteria</taxon>
        <taxon>Pseudomonadati</taxon>
        <taxon>Pseudomonadota</taxon>
        <taxon>Betaproteobacteria</taxon>
        <taxon>Burkholderiales</taxon>
        <taxon>Burkholderiaceae</taxon>
        <taxon>Polynucleobacter</taxon>
    </lineage>
</organism>
<keyword evidence="4 5" id="KW-0234">DNA repair</keyword>
<comment type="function">
    <text evidence="5">This protein is involved in the repair of mismatches in DNA. It is required for dam-dependent methyl-directed DNA mismatch repair. May act as a 'molecular matchmaker', a protein that promotes the formation of a stable complex between two or more DNA-binding proteins in an ATP-dependent manner without itself being part of a final effector complex.</text>
</comment>
<reference evidence="8 9" key="1">
    <citation type="submission" date="2017-04" db="EMBL/GenBank/DDBJ databases">
        <authorList>
            <person name="Afonso C.L."/>
            <person name="Miller P.J."/>
            <person name="Scott M.A."/>
            <person name="Spackman E."/>
            <person name="Goraichik I."/>
            <person name="Dimitrov K.M."/>
            <person name="Suarez D.L."/>
            <person name="Swayne D.E."/>
        </authorList>
    </citation>
    <scope>NUCLEOTIDE SEQUENCE [LARGE SCALE GENOMIC DNA]</scope>
    <source>
        <strain evidence="8 9">VK13</strain>
    </source>
</reference>
<keyword evidence="9" id="KW-1185">Reference proteome</keyword>
<dbReference type="GO" id="GO:0005524">
    <property type="term" value="F:ATP binding"/>
    <property type="evidence" value="ECO:0007669"/>
    <property type="project" value="InterPro"/>
</dbReference>
<evidence type="ECO:0000256" key="2">
    <source>
        <dbReference type="ARBA" id="ARBA00021975"/>
    </source>
</evidence>
<dbReference type="GO" id="GO:0006298">
    <property type="term" value="P:mismatch repair"/>
    <property type="evidence" value="ECO:0007669"/>
    <property type="project" value="UniProtKB-UniRule"/>
</dbReference>
<dbReference type="InterPro" id="IPR014762">
    <property type="entry name" value="DNA_mismatch_repair_CS"/>
</dbReference>
<dbReference type="SMART" id="SM00853">
    <property type="entry name" value="MutL_C"/>
    <property type="match status" value="1"/>
</dbReference>
<dbReference type="Pfam" id="PF01119">
    <property type="entry name" value="DNA_mis_repair"/>
    <property type="match status" value="1"/>
</dbReference>
<proteinExistence type="inferred from homology"/>
<dbReference type="InterPro" id="IPR020667">
    <property type="entry name" value="DNA_mismatch_repair_MutL"/>
</dbReference>
<dbReference type="Gene3D" id="3.30.565.10">
    <property type="entry name" value="Histidine kinase-like ATPase, C-terminal domain"/>
    <property type="match status" value="1"/>
</dbReference>
<dbReference type="GO" id="GO:0030983">
    <property type="term" value="F:mismatched DNA binding"/>
    <property type="evidence" value="ECO:0007669"/>
    <property type="project" value="InterPro"/>
</dbReference>
<dbReference type="NCBIfam" id="NF000949">
    <property type="entry name" value="PRK00095.1-2"/>
    <property type="match status" value="1"/>
</dbReference>
<dbReference type="InterPro" id="IPR014790">
    <property type="entry name" value="MutL_C"/>
</dbReference>
<dbReference type="STRING" id="1938817.SAMN06296008_10364"/>
<dbReference type="InterPro" id="IPR020568">
    <property type="entry name" value="Ribosomal_Su5_D2-typ_SF"/>
</dbReference>
<dbReference type="SUPFAM" id="SSF54211">
    <property type="entry name" value="Ribosomal protein S5 domain 2-like"/>
    <property type="match status" value="1"/>
</dbReference>
<dbReference type="InterPro" id="IPR042121">
    <property type="entry name" value="MutL_C_regsub"/>
</dbReference>
<comment type="similarity">
    <text evidence="1 5">Belongs to the DNA mismatch repair MutL/HexB family.</text>
</comment>
<dbReference type="CDD" id="cd16926">
    <property type="entry name" value="HATPase_MutL-MLH-PMS-like"/>
    <property type="match status" value="1"/>
</dbReference>